<dbReference type="InterPro" id="IPR003819">
    <property type="entry name" value="TauD/TfdA-like"/>
</dbReference>
<gene>
    <name evidence="3" type="ORF">BDW02DRAFT_504943</name>
</gene>
<dbReference type="Pfam" id="PF02668">
    <property type="entry name" value="TauD"/>
    <property type="match status" value="1"/>
</dbReference>
<dbReference type="EMBL" id="ML975360">
    <property type="protein sequence ID" value="KAF1831548.1"/>
    <property type="molecule type" value="Genomic_DNA"/>
</dbReference>
<name>A0A6A5K2V9_9PLEO</name>
<dbReference type="Gene3D" id="3.60.130.10">
    <property type="entry name" value="Clavaminate synthase-like"/>
    <property type="match status" value="1"/>
</dbReference>
<dbReference type="InterPro" id="IPR042098">
    <property type="entry name" value="TauD-like_sf"/>
</dbReference>
<dbReference type="SUPFAM" id="SSF51197">
    <property type="entry name" value="Clavaminate synthase-like"/>
    <property type="match status" value="1"/>
</dbReference>
<evidence type="ECO:0000313" key="4">
    <source>
        <dbReference type="Proteomes" id="UP000800040"/>
    </source>
</evidence>
<accession>A0A6A5K2V9</accession>
<dbReference type="GO" id="GO:0016491">
    <property type="term" value="F:oxidoreductase activity"/>
    <property type="evidence" value="ECO:0007669"/>
    <property type="project" value="UniProtKB-KW"/>
</dbReference>
<evidence type="ECO:0000259" key="2">
    <source>
        <dbReference type="Pfam" id="PF02668"/>
    </source>
</evidence>
<dbReference type="PANTHER" id="PTHR10696">
    <property type="entry name" value="GAMMA-BUTYROBETAINE HYDROXYLASE-RELATED"/>
    <property type="match status" value="1"/>
</dbReference>
<dbReference type="InterPro" id="IPR050411">
    <property type="entry name" value="AlphaKG_dependent_hydroxylases"/>
</dbReference>
<keyword evidence="1" id="KW-0560">Oxidoreductase</keyword>
<dbReference type="PANTHER" id="PTHR10696:SF54">
    <property type="entry name" value="FAMILY OXIDOREDUCTASE, PUTATIVE (AFU_ORTHOLOGUE AFUA_4G13850)-RELATED"/>
    <property type="match status" value="1"/>
</dbReference>
<proteinExistence type="predicted"/>
<evidence type="ECO:0000313" key="3">
    <source>
        <dbReference type="EMBL" id="KAF1831548.1"/>
    </source>
</evidence>
<dbReference type="Proteomes" id="UP000800040">
    <property type="component" value="Unassembled WGS sequence"/>
</dbReference>
<sequence length="391" mass="43205">MSSPALSYKSSSSSLQSSTSVLTAPDKLAPAVTGPRVWQGDELDPKKYVVELNNREVQDIRAAVIKVKIAGTPRSEISPETFNLSNANLSTKLASLSQEIHHGTGVVVLRGLHTAKFNDEEAVIAFAGVCAHICPERATDSYANQTLSHVRDATKDEVPTWAKDIGLAGSKITVAMDFHSDRFSGDVLALHVRNDGGAGAGGDQQVVSFSRIYNELLETDPEVLETMAEPDWPFELKKKDSDPYLELGPTLFFSRNSEPMCQLVKAPLLGTPLLPRAPNMPALTPRQHHALHAVETLAKRFATTLDRHPGDIQFLNNLSILHARGAYRGRHGAPSERHLLRMFLRDPEWAWEKPEVWRAHFDDPFVQGRVQQLPVVDTDPWRLISGRESHG</sequence>
<evidence type="ECO:0000256" key="1">
    <source>
        <dbReference type="ARBA" id="ARBA00023002"/>
    </source>
</evidence>
<dbReference type="OrthoDB" id="272271at2759"/>
<keyword evidence="4" id="KW-1185">Reference proteome</keyword>
<feature type="domain" description="TauD/TfdA-like" evidence="2">
    <location>
        <begin position="76"/>
        <end position="342"/>
    </location>
</feature>
<organism evidence="3 4">
    <name type="scientific">Decorospora gaudefroyi</name>
    <dbReference type="NCBI Taxonomy" id="184978"/>
    <lineage>
        <taxon>Eukaryota</taxon>
        <taxon>Fungi</taxon>
        <taxon>Dikarya</taxon>
        <taxon>Ascomycota</taxon>
        <taxon>Pezizomycotina</taxon>
        <taxon>Dothideomycetes</taxon>
        <taxon>Pleosporomycetidae</taxon>
        <taxon>Pleosporales</taxon>
        <taxon>Pleosporineae</taxon>
        <taxon>Pleosporaceae</taxon>
        <taxon>Decorospora</taxon>
    </lineage>
</organism>
<reference evidence="3" key="1">
    <citation type="submission" date="2020-01" db="EMBL/GenBank/DDBJ databases">
        <authorList>
            <consortium name="DOE Joint Genome Institute"/>
            <person name="Haridas S."/>
            <person name="Albert R."/>
            <person name="Binder M."/>
            <person name="Bloem J."/>
            <person name="Labutti K."/>
            <person name="Salamov A."/>
            <person name="Andreopoulos B."/>
            <person name="Baker S.E."/>
            <person name="Barry K."/>
            <person name="Bills G."/>
            <person name="Bluhm B.H."/>
            <person name="Cannon C."/>
            <person name="Castanera R."/>
            <person name="Culley D.E."/>
            <person name="Daum C."/>
            <person name="Ezra D."/>
            <person name="Gonzalez J.B."/>
            <person name="Henrissat B."/>
            <person name="Kuo A."/>
            <person name="Liang C."/>
            <person name="Lipzen A."/>
            <person name="Lutzoni F."/>
            <person name="Magnuson J."/>
            <person name="Mondo S."/>
            <person name="Nolan M."/>
            <person name="Ohm R."/>
            <person name="Pangilinan J."/>
            <person name="Park H.-J."/>
            <person name="Ramirez L."/>
            <person name="Alfaro M."/>
            <person name="Sun H."/>
            <person name="Tritt A."/>
            <person name="Yoshinaga Y."/>
            <person name="Zwiers L.-H."/>
            <person name="Turgeon B.G."/>
            <person name="Goodwin S.B."/>
            <person name="Spatafora J.W."/>
            <person name="Crous P.W."/>
            <person name="Grigoriev I.V."/>
        </authorList>
    </citation>
    <scope>NUCLEOTIDE SEQUENCE</scope>
    <source>
        <strain evidence="3">P77</strain>
    </source>
</reference>
<dbReference type="AlphaFoldDB" id="A0A6A5K2V9"/>
<protein>
    <submittedName>
        <fullName evidence="3">Clavaminate synthase-like protein</fullName>
    </submittedName>
</protein>